<evidence type="ECO:0000313" key="5">
    <source>
        <dbReference type="Proteomes" id="UP001304671"/>
    </source>
</evidence>
<dbReference type="PANTHER" id="PTHR30373">
    <property type="entry name" value="UPF0603 PROTEIN YGCG"/>
    <property type="match status" value="1"/>
</dbReference>
<protein>
    <submittedName>
        <fullName evidence="4">TPM domain-containing protein</fullName>
    </submittedName>
</protein>
<feature type="chain" id="PRO_5046236890" evidence="2">
    <location>
        <begin position="28"/>
        <end position="259"/>
    </location>
</feature>
<comment type="caution">
    <text evidence="4">The sequence shown here is derived from an EMBL/GenBank/DDBJ whole genome shotgun (WGS) entry which is preliminary data.</text>
</comment>
<keyword evidence="1" id="KW-0472">Membrane</keyword>
<reference evidence="4 5" key="1">
    <citation type="submission" date="2023-12" db="EMBL/GenBank/DDBJ databases">
        <title>Novel species of the genus Arcicella isolated from rivers.</title>
        <authorList>
            <person name="Lu H."/>
        </authorList>
    </citation>
    <scope>NUCLEOTIDE SEQUENCE [LARGE SCALE GENOMIC DNA]</scope>
    <source>
        <strain evidence="4 5">LMG 21963</strain>
    </source>
</reference>
<dbReference type="EMBL" id="JAYFUL010000064">
    <property type="protein sequence ID" value="MEA5260706.1"/>
    <property type="molecule type" value="Genomic_DNA"/>
</dbReference>
<accession>A0ABU5QWJ6</accession>
<dbReference type="Gene3D" id="3.10.310.50">
    <property type="match status" value="1"/>
</dbReference>
<dbReference type="Proteomes" id="UP001304671">
    <property type="component" value="Unassembled WGS sequence"/>
</dbReference>
<proteinExistence type="predicted"/>
<name>A0ABU5QWJ6_9BACT</name>
<gene>
    <name evidence="4" type="ORF">VB264_23105</name>
</gene>
<evidence type="ECO:0000259" key="3">
    <source>
        <dbReference type="Pfam" id="PF04536"/>
    </source>
</evidence>
<feature type="domain" description="TPM" evidence="3">
    <location>
        <begin position="40"/>
        <end position="163"/>
    </location>
</feature>
<feature type="transmembrane region" description="Helical" evidence="1">
    <location>
        <begin position="181"/>
        <end position="199"/>
    </location>
</feature>
<dbReference type="RefSeq" id="WP_323253468.1">
    <property type="nucleotide sequence ID" value="NZ_JAYFUL010000064.1"/>
</dbReference>
<organism evidence="4 5">
    <name type="scientific">Arcicella aquatica</name>
    <dbReference type="NCBI Taxonomy" id="217141"/>
    <lineage>
        <taxon>Bacteria</taxon>
        <taxon>Pseudomonadati</taxon>
        <taxon>Bacteroidota</taxon>
        <taxon>Cytophagia</taxon>
        <taxon>Cytophagales</taxon>
        <taxon>Flectobacillaceae</taxon>
        <taxon>Arcicella</taxon>
    </lineage>
</organism>
<dbReference type="InterPro" id="IPR007621">
    <property type="entry name" value="TPM_dom"/>
</dbReference>
<feature type="signal peptide" evidence="2">
    <location>
        <begin position="1"/>
        <end position="27"/>
    </location>
</feature>
<keyword evidence="1" id="KW-1133">Transmembrane helix</keyword>
<sequence length="259" mass="27492">MFKKLSIYILCTFFSLSLLSVHFVLHAQDIPAKPSPQRLVNDYVSILSSTERESLEQKLRGYADSTSTQLTIVIVKNTGESDPYDFAMKIAKDWGVGQKDKNNGLVLLWATDTRKIRIVTGRGMEATITDAIAKRIINKILSPNFKAGLWYQGLDEATTEMMKRASGEYKADPKDDDGSPFGFLAIVFVLVIVVLIIVARNKRGGGGGGGFNSGGWGGPIIFTGGGFGGGHSDNSGGGGFDFGGFGGGDFGGGGAGGDY</sequence>
<dbReference type="Pfam" id="PF04536">
    <property type="entry name" value="TPM_phosphatase"/>
    <property type="match status" value="1"/>
</dbReference>
<dbReference type="PANTHER" id="PTHR30373:SF2">
    <property type="entry name" value="UPF0603 PROTEIN YGCG"/>
    <property type="match status" value="1"/>
</dbReference>
<keyword evidence="5" id="KW-1185">Reference proteome</keyword>
<evidence type="ECO:0000256" key="2">
    <source>
        <dbReference type="SAM" id="SignalP"/>
    </source>
</evidence>
<keyword evidence="2" id="KW-0732">Signal</keyword>
<keyword evidence="1" id="KW-0812">Transmembrane</keyword>
<evidence type="ECO:0000256" key="1">
    <source>
        <dbReference type="SAM" id="Phobius"/>
    </source>
</evidence>
<evidence type="ECO:0000313" key="4">
    <source>
        <dbReference type="EMBL" id="MEA5260706.1"/>
    </source>
</evidence>